<dbReference type="AlphaFoldDB" id="A0A7E4UVX6"/>
<evidence type="ECO:0000256" key="1">
    <source>
        <dbReference type="SAM" id="SignalP"/>
    </source>
</evidence>
<accession>A0A7E4UVX6</accession>
<feature type="chain" id="PRO_5028845078" evidence="1">
    <location>
        <begin position="20"/>
        <end position="172"/>
    </location>
</feature>
<keyword evidence="2" id="KW-1185">Reference proteome</keyword>
<protein>
    <submittedName>
        <fullName evidence="3">Chitin-binding type-2 domain-containing protein</fullName>
    </submittedName>
</protein>
<name>A0A7E4UVX6_PANRE</name>
<feature type="signal peptide" evidence="1">
    <location>
        <begin position="1"/>
        <end position="19"/>
    </location>
</feature>
<proteinExistence type="predicted"/>
<keyword evidence="1" id="KW-0732">Signal</keyword>
<organism evidence="2 3">
    <name type="scientific">Panagrellus redivivus</name>
    <name type="common">Microworm</name>
    <dbReference type="NCBI Taxonomy" id="6233"/>
    <lineage>
        <taxon>Eukaryota</taxon>
        <taxon>Metazoa</taxon>
        <taxon>Ecdysozoa</taxon>
        <taxon>Nematoda</taxon>
        <taxon>Chromadorea</taxon>
        <taxon>Rhabditida</taxon>
        <taxon>Tylenchina</taxon>
        <taxon>Panagrolaimomorpha</taxon>
        <taxon>Panagrolaimoidea</taxon>
        <taxon>Panagrolaimidae</taxon>
        <taxon>Panagrellus</taxon>
    </lineage>
</organism>
<evidence type="ECO:0000313" key="2">
    <source>
        <dbReference type="Proteomes" id="UP000492821"/>
    </source>
</evidence>
<reference evidence="2" key="1">
    <citation type="journal article" date="2013" name="Genetics">
        <title>The draft genome and transcriptome of Panagrellus redivivus are shaped by the harsh demands of a free-living lifestyle.</title>
        <authorList>
            <person name="Srinivasan J."/>
            <person name="Dillman A.R."/>
            <person name="Macchietto M.G."/>
            <person name="Heikkinen L."/>
            <person name="Lakso M."/>
            <person name="Fracchia K.M."/>
            <person name="Antoshechkin I."/>
            <person name="Mortazavi A."/>
            <person name="Wong G."/>
            <person name="Sternberg P.W."/>
        </authorList>
    </citation>
    <scope>NUCLEOTIDE SEQUENCE [LARGE SCALE GENOMIC DNA]</scope>
    <source>
        <strain evidence="2">MT8872</strain>
    </source>
</reference>
<dbReference type="WBParaSite" id="Pan_g13485.t1">
    <property type="protein sequence ID" value="Pan_g13485.t1"/>
    <property type="gene ID" value="Pan_g13485"/>
</dbReference>
<dbReference type="Proteomes" id="UP000492821">
    <property type="component" value="Unassembled WGS sequence"/>
</dbReference>
<evidence type="ECO:0000313" key="3">
    <source>
        <dbReference type="WBParaSite" id="Pan_g13485.t1"/>
    </source>
</evidence>
<sequence>MFLRGLILLVLIFAEAVYGMRFADSAESQSDEIPDTFYDTVPSHRRLRTRDGYNPYPHERQTLNVNIYKDYQKECNSYYGRSICYHVYKNNPVVLPDWWTCWNIAPDNCTEIENLLYLKRQGFKAWDVEIDNEAFLFYKSRSKSIDEMSSNRVYRLNYLNRRLNGENNHNQL</sequence>
<reference evidence="3" key="2">
    <citation type="submission" date="2020-10" db="UniProtKB">
        <authorList>
            <consortium name="WormBaseParasite"/>
        </authorList>
    </citation>
    <scope>IDENTIFICATION</scope>
</reference>